<dbReference type="InterPro" id="IPR016039">
    <property type="entry name" value="Thiolase-like"/>
</dbReference>
<dbReference type="InterPro" id="IPR014030">
    <property type="entry name" value="Ketoacyl_synth_N"/>
</dbReference>
<dbReference type="AlphaFoldDB" id="A0A1I7BA65"/>
<evidence type="ECO:0000259" key="3">
    <source>
        <dbReference type="Pfam" id="PF00109"/>
    </source>
</evidence>
<evidence type="ECO:0000313" key="5">
    <source>
        <dbReference type="Proteomes" id="UP000199165"/>
    </source>
</evidence>
<dbReference type="EMBL" id="FPAT01000010">
    <property type="protein sequence ID" value="SFT84085.1"/>
    <property type="molecule type" value="Genomic_DNA"/>
</dbReference>
<feature type="domain" description="Beta-ketoacyl synthase-like N-terminal" evidence="3">
    <location>
        <begin position="87"/>
        <end position="195"/>
    </location>
</feature>
<evidence type="ECO:0000256" key="2">
    <source>
        <dbReference type="ARBA" id="ARBA00023315"/>
    </source>
</evidence>
<dbReference type="GO" id="GO:0004315">
    <property type="term" value="F:3-oxoacyl-[acyl-carrier-protein] synthase activity"/>
    <property type="evidence" value="ECO:0007669"/>
    <property type="project" value="TreeGrafter"/>
</dbReference>
<name>A0A1I7BA65_9ACTN</name>
<dbReference type="Proteomes" id="UP000199165">
    <property type="component" value="Unassembled WGS sequence"/>
</dbReference>
<keyword evidence="5" id="KW-1185">Reference proteome</keyword>
<gene>
    <name evidence="4" type="ORF">SAMN04487904_11072</name>
</gene>
<protein>
    <submittedName>
        <fullName evidence="4">3-oxoacyl-[acyl-carrier-protein] synthase II</fullName>
    </submittedName>
</protein>
<dbReference type="PANTHER" id="PTHR11712">
    <property type="entry name" value="POLYKETIDE SYNTHASE-RELATED"/>
    <property type="match status" value="1"/>
</dbReference>
<dbReference type="Gene3D" id="3.40.47.10">
    <property type="match status" value="1"/>
</dbReference>
<dbReference type="GO" id="GO:0006633">
    <property type="term" value="P:fatty acid biosynthetic process"/>
    <property type="evidence" value="ECO:0007669"/>
    <property type="project" value="TreeGrafter"/>
</dbReference>
<evidence type="ECO:0000313" key="4">
    <source>
        <dbReference type="EMBL" id="SFT84085.1"/>
    </source>
</evidence>
<dbReference type="STRING" id="995060.SAMN04487904_11072"/>
<evidence type="ECO:0000256" key="1">
    <source>
        <dbReference type="ARBA" id="ARBA00022679"/>
    </source>
</evidence>
<reference evidence="5" key="1">
    <citation type="submission" date="2016-10" db="EMBL/GenBank/DDBJ databases">
        <authorList>
            <person name="Varghese N."/>
            <person name="Submissions S."/>
        </authorList>
    </citation>
    <scope>NUCLEOTIDE SEQUENCE [LARGE SCALE GENOMIC DNA]</scope>
    <source>
        <strain evidence="5">DSM 45501</strain>
    </source>
</reference>
<keyword evidence="1" id="KW-0808">Transferase</keyword>
<organism evidence="4 5">
    <name type="scientific">Actinopolyspora righensis</name>
    <dbReference type="NCBI Taxonomy" id="995060"/>
    <lineage>
        <taxon>Bacteria</taxon>
        <taxon>Bacillati</taxon>
        <taxon>Actinomycetota</taxon>
        <taxon>Actinomycetes</taxon>
        <taxon>Actinopolysporales</taxon>
        <taxon>Actinopolysporaceae</taxon>
        <taxon>Actinopolyspora</taxon>
        <taxon>Actinopolyspora alba group</taxon>
    </lineage>
</organism>
<dbReference type="PANTHER" id="PTHR11712:SF322">
    <property type="entry name" value="POLYKETIDE BETA-KETOACYL SYNTHASE 2-RELATED"/>
    <property type="match status" value="1"/>
</dbReference>
<dbReference type="SUPFAM" id="SSF53901">
    <property type="entry name" value="Thiolase-like"/>
    <property type="match status" value="2"/>
</dbReference>
<keyword evidence="2" id="KW-0012">Acyltransferase</keyword>
<accession>A0A1I7BA65</accession>
<sequence length="355" mass="37573">MIISGFSVISSYGIGFSAFESGIGDERCALSTIDSDDGGSVPGVGRVPEFDVRSVLGDDSVKIDRLGRPAALAMGTVGLLLDEYDTENTVAERRGIVLGGAMMTADRSMSIMRESLTGAAPYHVDPKLLPGSAMNYPSSQCAIRYGLKGLNSTVTTGRLTGLSALNYTRRMHARGRADVVLAGAVEDLNQQRCRLVGQAHGQRRSPLGEGACVFLTESEESARRHGRSNLVEVLSLEFGTATSVESVGEVLAHRITRALHRSGLVAEDVWAVAVSAPDGPARIEELNAVSTTIRDQPRVFAVDHLIGDTDGASSCFQLLGGLVRARRDPVPGGNILLVTSVDPDGQVGCGLFRIH</sequence>
<dbReference type="InterPro" id="IPR000794">
    <property type="entry name" value="Beta-ketoacyl_synthase"/>
</dbReference>
<dbReference type="Pfam" id="PF00109">
    <property type="entry name" value="ketoacyl-synt"/>
    <property type="match status" value="1"/>
</dbReference>
<proteinExistence type="predicted"/>